<dbReference type="PANTHER" id="PTHR34985">
    <property type="entry name" value="SLR0554 PROTEIN"/>
    <property type="match status" value="1"/>
</dbReference>
<evidence type="ECO:0000313" key="5">
    <source>
        <dbReference type="Proteomes" id="UP000766986"/>
    </source>
</evidence>
<sequence length="695" mass="80240">MKKIILNLFKGYRDMEPTETTLEHIVKLIRQDAETAVHTEKHRHYLQRQEPAAAAREKAACPCFAVSVHFDGGKRKEHIDGWTHLCLADLDHIAPERMADCLRRVREDPHTLLAYTTISGEGLRIIAAYEAADDYTPRSEQELHVLAFRQMNAHYARLTGQACDERCKNCTRLSGLAHDPEAYFQPEATPFVIARPRPEEHPARLKAQRMKLRRMVEAAEQVLADEGVAYTEHHHNEYIMRMGYLLNAYGAEQEAVTDWAVKRFADYHGDVAGIVRSCYQRTDEHATRALPRRKRQPDEPAESGGRATVDDIEAFLLRQGRFRKNTVTGKYEFAPDGEEDFRDLTDREVNSLWRSLCKEVGPARQQDLRTVIESDFVGLYNPFRSYMDALPDWDGTTDYIGRLAARVHVKHGAELFGGFFKKWLVAMLAALLDDETVNHEILVLIGRQGIYKTTWLNNLLPPELRRYFYLKSNSRHISKDDLLTLSEFAIVCLEELDEMDPRELNQLKALTTMRHVNERAAYAHFKEVRPHIASFCGTSNHLHILTDLSGNRRWMPFEVESIDSPYEHPVDYRNVYAQACTLLRQGFHYWLDEAETQALNEHNRHYEVPCAERELILTYYRRPMEGEKCIFLTNSQILGRINMGLRQPLSPVKIGMVMSQEGFELHRTGGKRGYRVVELTGDEIRRNLEAMGRFA</sequence>
<name>A0ABS2E3I3_9BACT</name>
<evidence type="ECO:0000256" key="1">
    <source>
        <dbReference type="SAM" id="MobiDB-lite"/>
    </source>
</evidence>
<evidence type="ECO:0000313" key="4">
    <source>
        <dbReference type="EMBL" id="MBM6736163.1"/>
    </source>
</evidence>
<dbReference type="PANTHER" id="PTHR34985:SF1">
    <property type="entry name" value="SLR0554 PROTEIN"/>
    <property type="match status" value="1"/>
</dbReference>
<dbReference type="Pfam" id="PF05272">
    <property type="entry name" value="VapE-like_dom"/>
    <property type="match status" value="1"/>
</dbReference>
<feature type="region of interest" description="Disordered" evidence="1">
    <location>
        <begin position="286"/>
        <end position="305"/>
    </location>
</feature>
<feature type="domain" description="BT4734-like N-terminal" evidence="3">
    <location>
        <begin position="57"/>
        <end position="184"/>
    </location>
</feature>
<gene>
    <name evidence="4" type="ORF">H7U35_13195</name>
</gene>
<dbReference type="RefSeq" id="WP_205096347.1">
    <property type="nucleotide sequence ID" value="NZ_JACLYZ010000040.1"/>
</dbReference>
<organism evidence="4 5">
    <name type="scientific">Mediterranea massiliensis</name>
    <dbReference type="NCBI Taxonomy" id="1841865"/>
    <lineage>
        <taxon>Bacteria</taxon>
        <taxon>Pseudomonadati</taxon>
        <taxon>Bacteroidota</taxon>
        <taxon>Bacteroidia</taxon>
        <taxon>Bacteroidales</taxon>
        <taxon>Bacteroidaceae</taxon>
        <taxon>Mediterranea</taxon>
    </lineage>
</organism>
<accession>A0ABS2E3I3</accession>
<dbReference type="InterPro" id="IPR014907">
    <property type="entry name" value="BT4734-like_N"/>
</dbReference>
<protein>
    <submittedName>
        <fullName evidence="4">Virulence protein E</fullName>
    </submittedName>
</protein>
<dbReference type="EMBL" id="JACLYZ010000040">
    <property type="protein sequence ID" value="MBM6736163.1"/>
    <property type="molecule type" value="Genomic_DNA"/>
</dbReference>
<reference evidence="4 5" key="1">
    <citation type="journal article" date="2021" name="Sci. Rep.">
        <title>The distribution of antibiotic resistance genes in chicken gut microbiota commensals.</title>
        <authorList>
            <person name="Juricova H."/>
            <person name="Matiasovicova J."/>
            <person name="Kubasova T."/>
            <person name="Cejkova D."/>
            <person name="Rychlik I."/>
        </authorList>
    </citation>
    <scope>NUCLEOTIDE SEQUENCE [LARGE SCALE GENOMIC DNA]</scope>
    <source>
        <strain evidence="4 5">An772</strain>
    </source>
</reference>
<proteinExistence type="predicted"/>
<dbReference type="Pfam" id="PF08800">
    <property type="entry name" value="BT4734-like_N"/>
    <property type="match status" value="1"/>
</dbReference>
<keyword evidence="5" id="KW-1185">Reference proteome</keyword>
<comment type="caution">
    <text evidence="4">The sequence shown here is derived from an EMBL/GenBank/DDBJ whole genome shotgun (WGS) entry which is preliminary data.</text>
</comment>
<feature type="domain" description="Virulence-associated protein E-like" evidence="2">
    <location>
        <begin position="393"/>
        <end position="607"/>
    </location>
</feature>
<evidence type="ECO:0000259" key="3">
    <source>
        <dbReference type="Pfam" id="PF08800"/>
    </source>
</evidence>
<dbReference type="Proteomes" id="UP000766986">
    <property type="component" value="Unassembled WGS sequence"/>
</dbReference>
<evidence type="ECO:0000259" key="2">
    <source>
        <dbReference type="Pfam" id="PF05272"/>
    </source>
</evidence>
<dbReference type="InterPro" id="IPR007936">
    <property type="entry name" value="VapE-like_dom"/>
</dbReference>